<proteinExistence type="predicted"/>
<dbReference type="RefSeq" id="WP_272182362.1">
    <property type="nucleotide sequence ID" value="NZ_JAQOMS010000002.1"/>
</dbReference>
<comment type="caution">
    <text evidence="2">The sequence shown here is derived from an EMBL/GenBank/DDBJ whole genome shotgun (WGS) entry which is preliminary data.</text>
</comment>
<reference evidence="2 3" key="1">
    <citation type="submission" date="2023-01" db="EMBL/GenBank/DDBJ databases">
        <title>Psychrosphaera sp. nov., isolated from marine algae.</title>
        <authorList>
            <person name="Bayburt H."/>
            <person name="Choi B.J."/>
            <person name="Kim J.M."/>
            <person name="Choi D.G."/>
            <person name="Jeon C.O."/>
        </authorList>
    </citation>
    <scope>NUCLEOTIDE SEQUENCE [LARGE SCALE GENOMIC DNA]</scope>
    <source>
        <strain evidence="2 3">G1-22</strain>
    </source>
</reference>
<sequence>MYVDVLSLFKTKFIFNLLLLTQFGVASANEMNTHTYSNNNLEVATKSDLTSDYGYGYGYGFVIETGLKAVNKNVKGIDDTTFDVRPYLQLGLYRPVADNWRVGSAINFAPNIVNSDTEALFNFKILDMFYLINDKHSVSFYGGAQRQAREYTAMRIQSWVWIWV</sequence>
<feature type="signal peptide" evidence="1">
    <location>
        <begin position="1"/>
        <end position="28"/>
    </location>
</feature>
<evidence type="ECO:0000313" key="3">
    <source>
        <dbReference type="Proteomes" id="UP001528411"/>
    </source>
</evidence>
<dbReference type="Proteomes" id="UP001528411">
    <property type="component" value="Unassembled WGS sequence"/>
</dbReference>
<keyword evidence="3" id="KW-1185">Reference proteome</keyword>
<organism evidence="2 3">
    <name type="scientific">Psychrosphaera algicola</name>
    <dbReference type="NCBI Taxonomy" id="3023714"/>
    <lineage>
        <taxon>Bacteria</taxon>
        <taxon>Pseudomonadati</taxon>
        <taxon>Pseudomonadota</taxon>
        <taxon>Gammaproteobacteria</taxon>
        <taxon>Alteromonadales</taxon>
        <taxon>Pseudoalteromonadaceae</taxon>
        <taxon>Psychrosphaera</taxon>
    </lineage>
</organism>
<name>A0ABT5FJH9_9GAMM</name>
<gene>
    <name evidence="2" type="ORF">PN838_24685</name>
</gene>
<keyword evidence="1" id="KW-0732">Signal</keyword>
<accession>A0ABT5FJH9</accession>
<feature type="chain" id="PRO_5045564716" evidence="1">
    <location>
        <begin position="29"/>
        <end position="164"/>
    </location>
</feature>
<dbReference type="EMBL" id="JAQOMS010000002">
    <property type="protein sequence ID" value="MDC2891358.1"/>
    <property type="molecule type" value="Genomic_DNA"/>
</dbReference>
<evidence type="ECO:0000313" key="2">
    <source>
        <dbReference type="EMBL" id="MDC2891358.1"/>
    </source>
</evidence>
<protein>
    <submittedName>
        <fullName evidence="2">Uncharacterized protein</fullName>
    </submittedName>
</protein>
<evidence type="ECO:0000256" key="1">
    <source>
        <dbReference type="SAM" id="SignalP"/>
    </source>
</evidence>